<comment type="caution">
    <text evidence="3">The sequence shown here is derived from an EMBL/GenBank/DDBJ whole genome shotgun (WGS) entry which is preliminary data.</text>
</comment>
<keyword evidence="2" id="KW-0472">Membrane</keyword>
<gene>
    <name evidence="3" type="ORF">Q9L58_009026</name>
</gene>
<feature type="compositionally biased region" description="Basic residues" evidence="1">
    <location>
        <begin position="242"/>
        <end position="254"/>
    </location>
</feature>
<dbReference type="Proteomes" id="UP001447188">
    <property type="component" value="Unassembled WGS sequence"/>
</dbReference>
<feature type="region of interest" description="Disordered" evidence="1">
    <location>
        <begin position="1"/>
        <end position="66"/>
    </location>
</feature>
<feature type="compositionally biased region" description="Low complexity" evidence="1">
    <location>
        <begin position="11"/>
        <end position="26"/>
    </location>
</feature>
<proteinExistence type="predicted"/>
<feature type="compositionally biased region" description="Polar residues" evidence="1">
    <location>
        <begin position="872"/>
        <end position="883"/>
    </location>
</feature>
<feature type="transmembrane region" description="Helical" evidence="2">
    <location>
        <begin position="1272"/>
        <end position="1291"/>
    </location>
</feature>
<accession>A0ABR3G815</accession>
<keyword evidence="2" id="KW-0812">Transmembrane</keyword>
<reference evidence="3 4" key="1">
    <citation type="submission" date="2024-02" db="EMBL/GenBank/DDBJ databases">
        <title>Discinaceae phylogenomics.</title>
        <authorList>
            <person name="Dirks A.C."/>
            <person name="James T.Y."/>
        </authorList>
    </citation>
    <scope>NUCLEOTIDE SEQUENCE [LARGE SCALE GENOMIC DNA]</scope>
    <source>
        <strain evidence="3 4">ACD0624</strain>
    </source>
</reference>
<feature type="compositionally biased region" description="Acidic residues" evidence="1">
    <location>
        <begin position="91"/>
        <end position="121"/>
    </location>
</feature>
<protein>
    <submittedName>
        <fullName evidence="3">Uncharacterized protein</fullName>
    </submittedName>
</protein>
<feature type="compositionally biased region" description="Polar residues" evidence="1">
    <location>
        <begin position="265"/>
        <end position="276"/>
    </location>
</feature>
<feature type="compositionally biased region" description="Polar residues" evidence="1">
    <location>
        <begin position="288"/>
        <end position="299"/>
    </location>
</feature>
<feature type="region of interest" description="Disordered" evidence="1">
    <location>
        <begin position="852"/>
        <end position="883"/>
    </location>
</feature>
<dbReference type="EMBL" id="JBBBZM010000187">
    <property type="protein sequence ID" value="KAL0632094.1"/>
    <property type="molecule type" value="Genomic_DNA"/>
</dbReference>
<feature type="region of interest" description="Disordered" evidence="1">
    <location>
        <begin position="79"/>
        <end position="128"/>
    </location>
</feature>
<keyword evidence="4" id="KW-1185">Reference proteome</keyword>
<feature type="compositionally biased region" description="Polar residues" evidence="1">
    <location>
        <begin position="42"/>
        <end position="55"/>
    </location>
</feature>
<sequence>MDKNHVFENHPPLAEAPSSAAPISEIFTLPPQMAALTKNENEISPQSRQNSSRIASSVAPYRTQMTSAASVEDIIATTKQSSDVCIQDSGSDGDEDSGSDGDEDSGSNGDEDSCSDEDEDGSEKGVGIKSLSLPTEFPLAANDIVVPDQSTVTSTQTVHEASCSVPASHHIEEFSDEALYAELAWCLESDEEGSIQSEIDWDDDGDEDVYWPRLKSEDEDRDYVYSDSEQAQVFTTEELQRSGRRVAPLRKLPRAHSPTAASDPGSPQGTNYSSGNTTPPAAAAGKTPRNTMDSISPCLNTGVAVPRQQNSVETNHTLLHAASNPGMNCTNDLLKPQVESQGEYEKIFAAFNDLNGERTTSAGEDWQTILSRAGVTGIPIDISGATNAFPMFESDANHLLAPGNIPHCDDFGMGDFGWLDDHPVDWNAVLDPELAKADHLAKMANIAASGGAVMESSGVSVNDTHVTTFNAIIEGPEAQSVFDRFNIDLILSACNEAFGSTASPPEFGSSDIVVEDYVKTYFSPLMVPGGSENMATSEPEDWNLDDRISPSAILAVSEPVAHSTVLDPDPILQPDSGFSSSQSEASGVEVYIGSAPVPSPAVGPTASDYLAPSTFPPSDLDMQNAFNLSVLGPELMNVDDNTNNGVELYTQLRPEAMNIDVNLSSIVLRFPTAISISPQFPPENPGPDTKTDAAGAVTDMDADMIDMPHETLDVAQSTLCTPPSSPSGRDNNGYINIPVIRDTPRNQIEQVVKDAPEISMSDAPDEPTASNISTILVPNTDEHIYPLSSQNTLFAASSSIAPDNGVEQLVDGVHGISISEDDDKPLEGMFTTQVRDTNESLDTPLRQDLILSPSAPVVPDNPIEQPPDETYETPTSDSHNEPTPSKISIILVRNTNEHPGTSLSQDLLLSPSGSAMPDYQIAQAADHFPETPIRDGHNEPAESVNSTTLVHEHMNKPIMSSTPIPSITPGCGIEQVADSFLETAVPNNHHQPAAGKISQPQVLSNANEHGLTGLSHEATALSLIRISTQTDNHQTRAEADRRERKDRKQGILIRKLASQIRDLVQERLEHELAADERTQLYNVQIAGLMSQLEAQKGEEARCLNELQSRQEVEVGILAKELKAVRAKAIELRKENERKVVEYAGERVEWEKAIRKDERKMVELRKVEDEKAMTEVYKTLETPRVTWNNWPVASTAKAPVLVKNVVKNGAFRETTAPNSRITVDREAKTLGLPMNVPTNSPTLQRHLTNTLDTPYSVTFALVLIAAMGPGQLAIPYIVPSFIVLMILIWLSVRWDRRSSFSGYIVDVKRDLAPLAKGLLFALTAMVLTGLSWLKAIVIAPTRHSNLDTDISKDIGNDRMWDDLPVVRVGNVSSLVGGNPLENVGADVILRIQDPVTVMIPAENRKWNGSEGCRGYERLADTILGPVQLPLFCERYHLARGSGEVVTVAKQWVPEEMSLNNNPGISGVSETGIGLGKGALLVAWAVGVYRVLVVRNRR</sequence>
<evidence type="ECO:0000256" key="2">
    <source>
        <dbReference type="SAM" id="Phobius"/>
    </source>
</evidence>
<evidence type="ECO:0000313" key="3">
    <source>
        <dbReference type="EMBL" id="KAL0632094.1"/>
    </source>
</evidence>
<feature type="transmembrane region" description="Helical" evidence="2">
    <location>
        <begin position="1312"/>
        <end position="1332"/>
    </location>
</feature>
<name>A0ABR3G815_9PEZI</name>
<organism evidence="3 4">
    <name type="scientific">Discina gigas</name>
    <dbReference type="NCBI Taxonomy" id="1032678"/>
    <lineage>
        <taxon>Eukaryota</taxon>
        <taxon>Fungi</taxon>
        <taxon>Dikarya</taxon>
        <taxon>Ascomycota</taxon>
        <taxon>Pezizomycotina</taxon>
        <taxon>Pezizomycetes</taxon>
        <taxon>Pezizales</taxon>
        <taxon>Discinaceae</taxon>
        <taxon>Discina</taxon>
    </lineage>
</organism>
<evidence type="ECO:0000313" key="4">
    <source>
        <dbReference type="Proteomes" id="UP001447188"/>
    </source>
</evidence>
<keyword evidence="2" id="KW-1133">Transmembrane helix</keyword>
<feature type="region of interest" description="Disordered" evidence="1">
    <location>
        <begin position="234"/>
        <end position="300"/>
    </location>
</feature>
<evidence type="ECO:0000256" key="1">
    <source>
        <dbReference type="SAM" id="MobiDB-lite"/>
    </source>
</evidence>